<evidence type="ECO:0000313" key="7">
    <source>
        <dbReference type="Proteomes" id="UP000271925"/>
    </source>
</evidence>
<dbReference type="OrthoDB" id="5293996at2"/>
<evidence type="ECO:0000259" key="5">
    <source>
        <dbReference type="Pfam" id="PF01613"/>
    </source>
</evidence>
<sequence>MHLTKEDIENTERIRRLNIINSVTGIKPANLIGSISEDGESNLAIFSSVIHLGSNPALLGLIVRPDREAGQHTYDNILKTGFYTINHVQESFIEPAHYTSAKFKRDESEFDKCHFTEEYLPDFMAPFVKESTLKLGMKFRQIIPIELNKTVLVIGEIEQLIVPDEAVDNEGHIDLSRVKDVGISGLNSYYKLEKIAQFPYARPQSLPDFGGKTV</sequence>
<keyword evidence="2" id="KW-0285">Flavoprotein</keyword>
<organism evidence="6 7">
    <name type="scientific">Larkinella rosea</name>
    <dbReference type="NCBI Taxonomy" id="2025312"/>
    <lineage>
        <taxon>Bacteria</taxon>
        <taxon>Pseudomonadati</taxon>
        <taxon>Bacteroidota</taxon>
        <taxon>Cytophagia</taxon>
        <taxon>Cytophagales</taxon>
        <taxon>Spirosomataceae</taxon>
        <taxon>Larkinella</taxon>
    </lineage>
</organism>
<protein>
    <submittedName>
        <fullName evidence="6">Flavin oxidoreductase</fullName>
    </submittedName>
</protein>
<dbReference type="GO" id="GO:0010181">
    <property type="term" value="F:FMN binding"/>
    <property type="evidence" value="ECO:0007669"/>
    <property type="project" value="InterPro"/>
</dbReference>
<dbReference type="Pfam" id="PF01613">
    <property type="entry name" value="Flavin_Reduct"/>
    <property type="match status" value="1"/>
</dbReference>
<dbReference type="PANTHER" id="PTHR33798:SF5">
    <property type="entry name" value="FLAVIN REDUCTASE LIKE DOMAIN-CONTAINING PROTEIN"/>
    <property type="match status" value="1"/>
</dbReference>
<evidence type="ECO:0000256" key="1">
    <source>
        <dbReference type="ARBA" id="ARBA00001917"/>
    </source>
</evidence>
<accession>A0A3P1BU01</accession>
<dbReference type="PANTHER" id="PTHR33798">
    <property type="entry name" value="FLAVOPROTEIN OXYGENASE"/>
    <property type="match status" value="1"/>
</dbReference>
<name>A0A3P1BU01_9BACT</name>
<dbReference type="InterPro" id="IPR012349">
    <property type="entry name" value="Split_barrel_FMN-bd"/>
</dbReference>
<comment type="cofactor">
    <cofactor evidence="1">
        <name>FMN</name>
        <dbReference type="ChEBI" id="CHEBI:58210"/>
    </cofactor>
</comment>
<dbReference type="EMBL" id="RQJO01000008">
    <property type="protein sequence ID" value="RRB04383.1"/>
    <property type="molecule type" value="Genomic_DNA"/>
</dbReference>
<dbReference type="InterPro" id="IPR002563">
    <property type="entry name" value="Flavin_Rdtase-like_dom"/>
</dbReference>
<evidence type="ECO:0000256" key="4">
    <source>
        <dbReference type="ARBA" id="ARBA00038054"/>
    </source>
</evidence>
<dbReference type="SUPFAM" id="SSF50475">
    <property type="entry name" value="FMN-binding split barrel"/>
    <property type="match status" value="1"/>
</dbReference>
<comment type="caution">
    <text evidence="6">The sequence shown here is derived from an EMBL/GenBank/DDBJ whole genome shotgun (WGS) entry which is preliminary data.</text>
</comment>
<comment type="similarity">
    <text evidence="4">Belongs to the flavoredoxin family.</text>
</comment>
<proteinExistence type="inferred from homology"/>
<dbReference type="Gene3D" id="2.30.110.10">
    <property type="entry name" value="Electron Transport, Fmn-binding Protein, Chain A"/>
    <property type="match status" value="1"/>
</dbReference>
<keyword evidence="3" id="KW-0288">FMN</keyword>
<dbReference type="AlphaFoldDB" id="A0A3P1BU01"/>
<dbReference type="GO" id="GO:0016646">
    <property type="term" value="F:oxidoreductase activity, acting on the CH-NH group of donors, NAD or NADP as acceptor"/>
    <property type="evidence" value="ECO:0007669"/>
    <property type="project" value="UniProtKB-ARBA"/>
</dbReference>
<feature type="domain" description="Flavin reductase like" evidence="5">
    <location>
        <begin position="28"/>
        <end position="167"/>
    </location>
</feature>
<gene>
    <name evidence="6" type="ORF">EHT25_12835</name>
</gene>
<dbReference type="Proteomes" id="UP000271925">
    <property type="component" value="Unassembled WGS sequence"/>
</dbReference>
<evidence type="ECO:0000256" key="3">
    <source>
        <dbReference type="ARBA" id="ARBA00022643"/>
    </source>
</evidence>
<evidence type="ECO:0000256" key="2">
    <source>
        <dbReference type="ARBA" id="ARBA00022630"/>
    </source>
</evidence>
<reference evidence="6 7" key="1">
    <citation type="submission" date="2018-11" db="EMBL/GenBank/DDBJ databases">
        <authorList>
            <person name="Zhou Z."/>
            <person name="Wang G."/>
        </authorList>
    </citation>
    <scope>NUCLEOTIDE SEQUENCE [LARGE SCALE GENOMIC DNA]</scope>
    <source>
        <strain evidence="6 7">KCTC52004</strain>
    </source>
</reference>
<keyword evidence="7" id="KW-1185">Reference proteome</keyword>
<evidence type="ECO:0000313" key="6">
    <source>
        <dbReference type="EMBL" id="RRB04383.1"/>
    </source>
</evidence>
<dbReference type="RefSeq" id="WP_124875051.1">
    <property type="nucleotide sequence ID" value="NZ_RQJO01000008.1"/>
</dbReference>